<dbReference type="SUPFAM" id="SSF50956">
    <property type="entry name" value="Thermostable phytase (3-phytase)"/>
    <property type="match status" value="1"/>
</dbReference>
<dbReference type="Pfam" id="PF05787">
    <property type="entry name" value="PhoX"/>
    <property type="match status" value="1"/>
</dbReference>
<keyword evidence="2" id="KW-1185">Reference proteome</keyword>
<dbReference type="Proteomes" id="UP001156921">
    <property type="component" value="Unassembled WGS sequence"/>
</dbReference>
<dbReference type="RefSeq" id="WP_284220018.1">
    <property type="nucleotide sequence ID" value="NZ_BSOY01000001.1"/>
</dbReference>
<comment type="caution">
    <text evidence="1">The sequence shown here is derived from an EMBL/GenBank/DDBJ whole genome shotgun (WGS) entry which is preliminary data.</text>
</comment>
<accession>A0ABQ6BFG9</accession>
<dbReference type="InterPro" id="IPR008557">
    <property type="entry name" value="PhoX"/>
</dbReference>
<evidence type="ECO:0000313" key="2">
    <source>
        <dbReference type="Proteomes" id="UP001156921"/>
    </source>
</evidence>
<dbReference type="PANTHER" id="PTHR35399">
    <property type="entry name" value="SLR8030 PROTEIN"/>
    <property type="match status" value="1"/>
</dbReference>
<dbReference type="EMBL" id="BSOY01000001">
    <property type="protein sequence ID" value="GLS00124.1"/>
    <property type="molecule type" value="Genomic_DNA"/>
</dbReference>
<sequence length="470" mass="51209">MRPHRRELIAGSAAAFAFTGFSRHAEAQTAATEETYVNQVAGYGPLVRDPNRLLDLPEGFSYQVISQSGDTMDDGLFTPGQFDGMGCFPLDGSRVALVRNHELKGSSGLHRNLGPGGFHQERIGLLDPAKGYDTYKDGRPLPGGTTTLVYDLETRQVVRQFLSLSGTSTNCCGGHTPWGSWLTCEETEETPSDGDVTRDHGYVFEVPANGTGLADPVPLKAMGRFEHEAVCVDPRTGIVYLTEDKADGLFYRFIPTTPGKLAEGGRLQAMAFRDARGSDSSNNETRLWSVSDWRDVVWIDLEDVESPAGDLRMRGHAAGATLVARGEGIFWGDGELYLTATSGGPIKRGQILRYVPSRFEGSVGERLRPGRIQLFVESTDEKTINMGDNLCVAPWGHLVVCEDNYSSAIRNHVKGVTPDGKLYTIARNVFTGNSEFAGAVFSPDGEVLFVNIQYPGVTFAIRGPWTSVRT</sequence>
<gene>
    <name evidence="1" type="ORF">GCM10007859_01270</name>
</gene>
<organism evidence="1 2">
    <name type="scientific">Brevundimonas denitrificans</name>
    <dbReference type="NCBI Taxonomy" id="1443434"/>
    <lineage>
        <taxon>Bacteria</taxon>
        <taxon>Pseudomonadati</taxon>
        <taxon>Pseudomonadota</taxon>
        <taxon>Alphaproteobacteria</taxon>
        <taxon>Caulobacterales</taxon>
        <taxon>Caulobacteraceae</taxon>
        <taxon>Brevundimonas</taxon>
    </lineage>
</organism>
<dbReference type="PANTHER" id="PTHR35399:SF4">
    <property type="entry name" value="MEMBRANE PROTEIN"/>
    <property type="match status" value="1"/>
</dbReference>
<evidence type="ECO:0000313" key="1">
    <source>
        <dbReference type="EMBL" id="GLS00124.1"/>
    </source>
</evidence>
<protein>
    <submittedName>
        <fullName evidence="1">dTDP-glucose 4,6-dehydratase</fullName>
    </submittedName>
</protein>
<proteinExistence type="predicted"/>
<reference evidence="2" key="1">
    <citation type="journal article" date="2019" name="Int. J. Syst. Evol. Microbiol.">
        <title>The Global Catalogue of Microorganisms (GCM) 10K type strain sequencing project: providing services to taxonomists for standard genome sequencing and annotation.</title>
        <authorList>
            <consortium name="The Broad Institute Genomics Platform"/>
            <consortium name="The Broad Institute Genome Sequencing Center for Infectious Disease"/>
            <person name="Wu L."/>
            <person name="Ma J."/>
        </authorList>
    </citation>
    <scope>NUCLEOTIDE SEQUENCE [LARGE SCALE GENOMIC DNA]</scope>
    <source>
        <strain evidence="2">NBRC 110107</strain>
    </source>
</reference>
<dbReference type="SUPFAM" id="SSF63829">
    <property type="entry name" value="Calcium-dependent phosphotriesterase"/>
    <property type="match status" value="1"/>
</dbReference>
<name>A0ABQ6BFG9_9CAUL</name>